<evidence type="ECO:0000313" key="4">
    <source>
        <dbReference type="Proteomes" id="UP001500902"/>
    </source>
</evidence>
<protein>
    <recommendedName>
        <fullName evidence="5">DUF4367 domain-containing protein</fullName>
    </recommendedName>
</protein>
<gene>
    <name evidence="3" type="ORF">GCM10022224_058220</name>
</gene>
<sequence>MPTLEDRIRQIMADETARLVPAPDLAERVVRSTRRKRRRGRIAAVAASLAVLATGPLYLTVAPGAMSTPDVSETPVASETPAPPAIDDTPSMPSEPPSFGDLGDGREFGRVKVGYLPEGLQWSNWSVNYGDRYTTSWNFDGDKNGFYCVQIYVHEGDAVLEVDNSVQVYRDEGEGESVTIGDRTGYLVVAGVGEDGGKGTPTLILDMGDQRRAQIMFSPTYVKEFADDAAVNRELRKIAEGLTAVD</sequence>
<name>A0ABP7CFT0_9ACTN</name>
<evidence type="ECO:0000256" key="1">
    <source>
        <dbReference type="SAM" id="MobiDB-lite"/>
    </source>
</evidence>
<dbReference type="RefSeq" id="WP_344885080.1">
    <property type="nucleotide sequence ID" value="NZ_BAAAZP010000102.1"/>
</dbReference>
<dbReference type="Proteomes" id="UP001500902">
    <property type="component" value="Unassembled WGS sequence"/>
</dbReference>
<evidence type="ECO:0000313" key="3">
    <source>
        <dbReference type="EMBL" id="GAA3685793.1"/>
    </source>
</evidence>
<reference evidence="4" key="1">
    <citation type="journal article" date="2019" name="Int. J. Syst. Evol. Microbiol.">
        <title>The Global Catalogue of Microorganisms (GCM) 10K type strain sequencing project: providing services to taxonomists for standard genome sequencing and annotation.</title>
        <authorList>
            <consortium name="The Broad Institute Genomics Platform"/>
            <consortium name="The Broad Institute Genome Sequencing Center for Infectious Disease"/>
            <person name="Wu L."/>
            <person name="Ma J."/>
        </authorList>
    </citation>
    <scope>NUCLEOTIDE SEQUENCE [LARGE SCALE GENOMIC DNA]</scope>
    <source>
        <strain evidence="4">JCM 16904</strain>
    </source>
</reference>
<keyword evidence="4" id="KW-1185">Reference proteome</keyword>
<proteinExistence type="predicted"/>
<keyword evidence="2" id="KW-0812">Transmembrane</keyword>
<evidence type="ECO:0008006" key="5">
    <source>
        <dbReference type="Google" id="ProtNLM"/>
    </source>
</evidence>
<keyword evidence="2" id="KW-0472">Membrane</keyword>
<feature type="transmembrane region" description="Helical" evidence="2">
    <location>
        <begin position="41"/>
        <end position="59"/>
    </location>
</feature>
<comment type="caution">
    <text evidence="3">The sequence shown here is derived from an EMBL/GenBank/DDBJ whole genome shotgun (WGS) entry which is preliminary data.</text>
</comment>
<keyword evidence="2" id="KW-1133">Transmembrane helix</keyword>
<evidence type="ECO:0000256" key="2">
    <source>
        <dbReference type="SAM" id="Phobius"/>
    </source>
</evidence>
<dbReference type="EMBL" id="BAAAZP010000102">
    <property type="protein sequence ID" value="GAA3685793.1"/>
    <property type="molecule type" value="Genomic_DNA"/>
</dbReference>
<feature type="region of interest" description="Disordered" evidence="1">
    <location>
        <begin position="68"/>
        <end position="103"/>
    </location>
</feature>
<organism evidence="3 4">
    <name type="scientific">Nonomuraea antimicrobica</name>
    <dbReference type="NCBI Taxonomy" id="561173"/>
    <lineage>
        <taxon>Bacteria</taxon>
        <taxon>Bacillati</taxon>
        <taxon>Actinomycetota</taxon>
        <taxon>Actinomycetes</taxon>
        <taxon>Streptosporangiales</taxon>
        <taxon>Streptosporangiaceae</taxon>
        <taxon>Nonomuraea</taxon>
    </lineage>
</organism>
<accession>A0ABP7CFT0</accession>